<dbReference type="GO" id="GO:0005524">
    <property type="term" value="F:ATP binding"/>
    <property type="evidence" value="ECO:0007669"/>
    <property type="project" value="UniProtKB-KW"/>
</dbReference>
<comment type="similarity">
    <text evidence="1">Belongs to the ABC transporter superfamily.</text>
</comment>
<feature type="domain" description="ABC transporter" evidence="5">
    <location>
        <begin position="4"/>
        <end position="220"/>
    </location>
</feature>
<keyword evidence="2" id="KW-0813">Transport</keyword>
<evidence type="ECO:0000313" key="7">
    <source>
        <dbReference type="Proteomes" id="UP001629536"/>
    </source>
</evidence>
<evidence type="ECO:0000256" key="2">
    <source>
        <dbReference type="ARBA" id="ARBA00022448"/>
    </source>
</evidence>
<dbReference type="InterPro" id="IPR027417">
    <property type="entry name" value="P-loop_NTPase"/>
</dbReference>
<dbReference type="PANTHER" id="PTHR42798:SF6">
    <property type="entry name" value="CELL DIVISION ATP-BINDING PROTEIN FTSE"/>
    <property type="match status" value="1"/>
</dbReference>
<evidence type="ECO:0000256" key="1">
    <source>
        <dbReference type="ARBA" id="ARBA00005417"/>
    </source>
</evidence>
<dbReference type="PROSITE" id="PS00211">
    <property type="entry name" value="ABC_TRANSPORTER_1"/>
    <property type="match status" value="1"/>
</dbReference>
<dbReference type="EMBL" id="JBFNFH010000001">
    <property type="protein sequence ID" value="MFM1524238.1"/>
    <property type="molecule type" value="Genomic_DNA"/>
</dbReference>
<proteinExistence type="inferred from homology"/>
<dbReference type="Proteomes" id="UP001629536">
    <property type="component" value="Unassembled WGS sequence"/>
</dbReference>
<evidence type="ECO:0000256" key="4">
    <source>
        <dbReference type="ARBA" id="ARBA00022840"/>
    </source>
</evidence>
<protein>
    <submittedName>
        <fullName evidence="6">ABC transporter ATP-binding protein</fullName>
    </submittedName>
</protein>
<organism evidence="6 7">
    <name type="scientific">Helcococcus bovis</name>
    <dbReference type="NCBI Taxonomy" id="3153252"/>
    <lineage>
        <taxon>Bacteria</taxon>
        <taxon>Bacillati</taxon>
        <taxon>Bacillota</taxon>
        <taxon>Tissierellia</taxon>
        <taxon>Tissierellales</taxon>
        <taxon>Peptoniphilaceae</taxon>
        <taxon>Helcococcus</taxon>
    </lineage>
</organism>
<evidence type="ECO:0000256" key="3">
    <source>
        <dbReference type="ARBA" id="ARBA00022741"/>
    </source>
</evidence>
<reference evidence="6 7" key="1">
    <citation type="journal article" date="2024" name="Front. Microbiol.">
        <title>Pangenomic and biochemical analyses of Helcococcus ovis reveal widespread tetracycline resistance and a novel bacterial species, Helcococcus bovis.</title>
        <authorList>
            <person name="Cunha F."/>
            <person name="Zhai Y."/>
            <person name="Casaro S."/>
            <person name="Jones K.L."/>
            <person name="Hernandez M."/>
            <person name="Bisinotto R.S."/>
            <person name="Kariyawasam S."/>
            <person name="Brown M.B."/>
            <person name="Phillips A."/>
            <person name="Jeong K.C."/>
            <person name="Galvao K.N."/>
        </authorList>
    </citation>
    <scope>NUCLEOTIDE SEQUENCE [LARGE SCALE GENOMIC DNA]</scope>
    <source>
        <strain evidence="6 7">KG197</strain>
    </source>
</reference>
<dbReference type="InterPro" id="IPR003593">
    <property type="entry name" value="AAA+_ATPase"/>
</dbReference>
<dbReference type="CDD" id="cd03255">
    <property type="entry name" value="ABC_MJ0796_LolCDE_FtsE"/>
    <property type="match status" value="1"/>
</dbReference>
<evidence type="ECO:0000259" key="5">
    <source>
        <dbReference type="PROSITE" id="PS50893"/>
    </source>
</evidence>
<keyword evidence="7" id="KW-1185">Reference proteome</keyword>
<dbReference type="Gene3D" id="3.40.50.300">
    <property type="entry name" value="P-loop containing nucleotide triphosphate hydrolases"/>
    <property type="match status" value="1"/>
</dbReference>
<keyword evidence="4 6" id="KW-0067">ATP-binding</keyword>
<dbReference type="RefSeq" id="WP_408104368.1">
    <property type="nucleotide sequence ID" value="NZ_JBFNFH010000001.1"/>
</dbReference>
<accession>A0ABW9F568</accession>
<gene>
    <name evidence="6" type="ORF">ABGF40_00950</name>
</gene>
<keyword evidence="3" id="KW-0547">Nucleotide-binding</keyword>
<sequence length="222" mass="24614">MKVIKTVDLNKTYGKGDTFVHPVNNINLEVEEGEFVAVVGASGGGKSTLLHLLGGLDIPTSGTVYLNGKDIYEMKKDERSIFRRRNIGFVFQFFNLIPVLTAEENIKLPTSLDNIDVDENMFEEMIKQLGLKERLNHYPSQLSGGEQQRVSIGRALINKPSIILADEPTGNLDKKNSQEILNLLKLFGKKYGITVVMITHDLSLAASADRIIKIEDGKIIGD</sequence>
<dbReference type="InterPro" id="IPR017871">
    <property type="entry name" value="ABC_transporter-like_CS"/>
</dbReference>
<comment type="caution">
    <text evidence="6">The sequence shown here is derived from an EMBL/GenBank/DDBJ whole genome shotgun (WGS) entry which is preliminary data.</text>
</comment>
<dbReference type="SMART" id="SM00382">
    <property type="entry name" value="AAA"/>
    <property type="match status" value="1"/>
</dbReference>
<dbReference type="InterPro" id="IPR017911">
    <property type="entry name" value="MacB-like_ATP-bd"/>
</dbReference>
<dbReference type="Pfam" id="PF00005">
    <property type="entry name" value="ABC_tran"/>
    <property type="match status" value="1"/>
</dbReference>
<dbReference type="InterPro" id="IPR003439">
    <property type="entry name" value="ABC_transporter-like_ATP-bd"/>
</dbReference>
<dbReference type="PANTHER" id="PTHR42798">
    <property type="entry name" value="LIPOPROTEIN-RELEASING SYSTEM ATP-BINDING PROTEIN LOLD"/>
    <property type="match status" value="1"/>
</dbReference>
<evidence type="ECO:0000313" key="6">
    <source>
        <dbReference type="EMBL" id="MFM1524238.1"/>
    </source>
</evidence>
<dbReference type="PROSITE" id="PS50893">
    <property type="entry name" value="ABC_TRANSPORTER_2"/>
    <property type="match status" value="1"/>
</dbReference>
<name>A0ABW9F568_9FIRM</name>
<dbReference type="SUPFAM" id="SSF52540">
    <property type="entry name" value="P-loop containing nucleoside triphosphate hydrolases"/>
    <property type="match status" value="1"/>
</dbReference>